<dbReference type="GO" id="GO:0019288">
    <property type="term" value="P:isopentenyl diphosphate biosynthetic process, methylerythritol 4-phosphate pathway"/>
    <property type="evidence" value="ECO:0007669"/>
    <property type="project" value="UniProtKB-UniRule"/>
</dbReference>
<evidence type="ECO:0000256" key="7">
    <source>
        <dbReference type="ARBA" id="ARBA00022840"/>
    </source>
</evidence>
<dbReference type="UniPathway" id="UPA00056">
    <property type="reaction ID" value="UER00094"/>
</dbReference>
<dbReference type="Gene3D" id="3.30.230.10">
    <property type="match status" value="1"/>
</dbReference>
<dbReference type="AlphaFoldDB" id="A0A7K1KP85"/>
<dbReference type="InterPro" id="IPR014721">
    <property type="entry name" value="Ribsml_uS5_D2-typ_fold_subgr"/>
</dbReference>
<comment type="caution">
    <text evidence="12">The sequence shown here is derived from an EMBL/GenBank/DDBJ whole genome shotgun (WGS) entry which is preliminary data.</text>
</comment>
<dbReference type="InterPro" id="IPR020568">
    <property type="entry name" value="Ribosomal_Su5_D2-typ_SF"/>
</dbReference>
<organism evidence="12 13">
    <name type="scientific">Pseudodesulfovibrio alkaliphilus</name>
    <dbReference type="NCBI Taxonomy" id="2661613"/>
    <lineage>
        <taxon>Bacteria</taxon>
        <taxon>Pseudomonadati</taxon>
        <taxon>Thermodesulfobacteriota</taxon>
        <taxon>Desulfovibrionia</taxon>
        <taxon>Desulfovibrionales</taxon>
        <taxon>Desulfovibrionaceae</taxon>
    </lineage>
</organism>
<dbReference type="EC" id="2.7.1.148" evidence="2 9"/>
<evidence type="ECO:0000313" key="13">
    <source>
        <dbReference type="Proteomes" id="UP000461162"/>
    </source>
</evidence>
<dbReference type="GO" id="GO:0005524">
    <property type="term" value="F:ATP binding"/>
    <property type="evidence" value="ECO:0007669"/>
    <property type="project" value="UniProtKB-UniRule"/>
</dbReference>
<evidence type="ECO:0000256" key="3">
    <source>
        <dbReference type="ARBA" id="ARBA00017473"/>
    </source>
</evidence>
<feature type="binding site" evidence="9">
    <location>
        <begin position="96"/>
        <end position="106"/>
    </location>
    <ligand>
        <name>ATP</name>
        <dbReference type="ChEBI" id="CHEBI:30616"/>
    </ligand>
</feature>
<evidence type="ECO:0000256" key="2">
    <source>
        <dbReference type="ARBA" id="ARBA00012052"/>
    </source>
</evidence>
<comment type="pathway">
    <text evidence="9">Isoprenoid biosynthesis; isopentenyl diphosphate biosynthesis via DXP pathway; isopentenyl diphosphate from 1-deoxy-D-xylulose 5-phosphate: step 3/6.</text>
</comment>
<evidence type="ECO:0000256" key="4">
    <source>
        <dbReference type="ARBA" id="ARBA00022679"/>
    </source>
</evidence>
<protein>
    <recommendedName>
        <fullName evidence="3 9">4-diphosphocytidyl-2-C-methyl-D-erythritol kinase</fullName>
        <shortName evidence="9">CMK</shortName>
        <ecNumber evidence="2 9">2.7.1.148</ecNumber>
    </recommendedName>
    <alternativeName>
        <fullName evidence="8 9">4-(cytidine-5'-diphospho)-2-C-methyl-D-erythritol kinase</fullName>
    </alternativeName>
</protein>
<keyword evidence="7 9" id="KW-0067">ATP-binding</keyword>
<feature type="active site" evidence="9">
    <location>
        <position position="139"/>
    </location>
</feature>
<evidence type="ECO:0000256" key="8">
    <source>
        <dbReference type="ARBA" id="ARBA00032554"/>
    </source>
</evidence>
<keyword evidence="4 9" id="KW-0808">Transferase</keyword>
<dbReference type="GO" id="GO:0050515">
    <property type="term" value="F:4-(cytidine 5'-diphospho)-2-C-methyl-D-erythritol kinase activity"/>
    <property type="evidence" value="ECO:0007669"/>
    <property type="project" value="UniProtKB-UniRule"/>
</dbReference>
<dbReference type="InterPro" id="IPR006204">
    <property type="entry name" value="GHMP_kinase_N_dom"/>
</dbReference>
<evidence type="ECO:0000313" key="12">
    <source>
        <dbReference type="EMBL" id="MUM77899.1"/>
    </source>
</evidence>
<evidence type="ECO:0000256" key="6">
    <source>
        <dbReference type="ARBA" id="ARBA00022777"/>
    </source>
</evidence>
<keyword evidence="5 9" id="KW-0547">Nucleotide-binding</keyword>
<dbReference type="PIRSF" id="PIRSF010376">
    <property type="entry name" value="IspE"/>
    <property type="match status" value="1"/>
</dbReference>
<dbReference type="SUPFAM" id="SSF55060">
    <property type="entry name" value="GHMP Kinase, C-terminal domain"/>
    <property type="match status" value="1"/>
</dbReference>
<dbReference type="InterPro" id="IPR013750">
    <property type="entry name" value="GHMP_kinase_C_dom"/>
</dbReference>
<evidence type="ECO:0000256" key="9">
    <source>
        <dbReference type="HAMAP-Rule" id="MF_00061"/>
    </source>
</evidence>
<dbReference type="InterPro" id="IPR004424">
    <property type="entry name" value="IspE"/>
</dbReference>
<dbReference type="PANTHER" id="PTHR43527">
    <property type="entry name" value="4-DIPHOSPHOCYTIDYL-2-C-METHYL-D-ERYTHRITOL KINASE, CHLOROPLASTIC"/>
    <property type="match status" value="1"/>
</dbReference>
<dbReference type="EMBL" id="WODC01000005">
    <property type="protein sequence ID" value="MUM77899.1"/>
    <property type="molecule type" value="Genomic_DNA"/>
</dbReference>
<dbReference type="RefSeq" id="WP_155934496.1">
    <property type="nucleotide sequence ID" value="NZ_WODC01000005.1"/>
</dbReference>
<proteinExistence type="inferred from homology"/>
<dbReference type="HAMAP" id="MF_00061">
    <property type="entry name" value="IspE"/>
    <property type="match status" value="1"/>
</dbReference>
<dbReference type="GO" id="GO:0016114">
    <property type="term" value="P:terpenoid biosynthetic process"/>
    <property type="evidence" value="ECO:0007669"/>
    <property type="project" value="UniProtKB-UniRule"/>
</dbReference>
<comment type="similarity">
    <text evidence="1 9">Belongs to the GHMP kinase family. IspE subfamily.</text>
</comment>
<name>A0A7K1KP85_9BACT</name>
<keyword evidence="13" id="KW-1185">Reference proteome</keyword>
<dbReference type="Gene3D" id="3.30.70.890">
    <property type="entry name" value="GHMP kinase, C-terminal domain"/>
    <property type="match status" value="1"/>
</dbReference>
<evidence type="ECO:0000259" key="10">
    <source>
        <dbReference type="Pfam" id="PF00288"/>
    </source>
</evidence>
<dbReference type="SUPFAM" id="SSF54211">
    <property type="entry name" value="Ribosomal protein S5 domain 2-like"/>
    <property type="match status" value="1"/>
</dbReference>
<dbReference type="Pfam" id="PF08544">
    <property type="entry name" value="GHMP_kinases_C"/>
    <property type="match status" value="1"/>
</dbReference>
<sequence length="287" mass="30210">MPATILTAPAKINVFLRVLGKRGDGYHELHTLFHPVTGLCDTLGVDPGPEGDFFLRCPGFPDLEGPSNLVYRAWKAHGEATGLRPGLFVTLTKRIPMGGGLGGGSSNAAAMLRHLQARAGERALDRDTLMALATKLGADVPFFLMDGPAEARGIGERLTPAGVDLTGLTLVLACPHLRVDTAWAFRAFDTARSGPGAWESLTTPALDTKNASPVSPLPVANDLESVVFKAHPMLRKIKEKIVIAGASAAAMSGSGASLFGLFRDENVAQDAVRALDLDGVSVHTQTL</sequence>
<dbReference type="Pfam" id="PF00288">
    <property type="entry name" value="GHMP_kinases_N"/>
    <property type="match status" value="1"/>
</dbReference>
<feature type="domain" description="GHMP kinase N-terminal" evidence="10">
    <location>
        <begin position="68"/>
        <end position="147"/>
    </location>
</feature>
<dbReference type="NCBIfam" id="TIGR00154">
    <property type="entry name" value="ispE"/>
    <property type="match status" value="1"/>
</dbReference>
<evidence type="ECO:0000256" key="1">
    <source>
        <dbReference type="ARBA" id="ARBA00009684"/>
    </source>
</evidence>
<keyword evidence="6 9" id="KW-0418">Kinase</keyword>
<dbReference type="PANTHER" id="PTHR43527:SF2">
    <property type="entry name" value="4-DIPHOSPHOCYTIDYL-2-C-METHYL-D-ERYTHRITOL KINASE, CHLOROPLASTIC"/>
    <property type="match status" value="1"/>
</dbReference>
<comment type="catalytic activity">
    <reaction evidence="9">
        <text>4-CDP-2-C-methyl-D-erythritol + ATP = 4-CDP-2-C-methyl-D-erythritol 2-phosphate + ADP + H(+)</text>
        <dbReference type="Rhea" id="RHEA:18437"/>
        <dbReference type="ChEBI" id="CHEBI:15378"/>
        <dbReference type="ChEBI" id="CHEBI:30616"/>
        <dbReference type="ChEBI" id="CHEBI:57823"/>
        <dbReference type="ChEBI" id="CHEBI:57919"/>
        <dbReference type="ChEBI" id="CHEBI:456216"/>
        <dbReference type="EC" id="2.7.1.148"/>
    </reaction>
</comment>
<feature type="active site" evidence="9">
    <location>
        <position position="11"/>
    </location>
</feature>
<evidence type="ECO:0000256" key="5">
    <source>
        <dbReference type="ARBA" id="ARBA00022741"/>
    </source>
</evidence>
<evidence type="ECO:0000259" key="11">
    <source>
        <dbReference type="Pfam" id="PF08544"/>
    </source>
</evidence>
<dbReference type="InterPro" id="IPR036554">
    <property type="entry name" value="GHMP_kinase_C_sf"/>
</dbReference>
<feature type="domain" description="GHMP kinase C-terminal" evidence="11">
    <location>
        <begin position="222"/>
        <end position="275"/>
    </location>
</feature>
<dbReference type="Proteomes" id="UP000461162">
    <property type="component" value="Unassembled WGS sequence"/>
</dbReference>
<keyword evidence="9" id="KW-0414">Isoprene biosynthesis</keyword>
<accession>A0A7K1KP85</accession>
<comment type="function">
    <text evidence="9">Catalyzes the phosphorylation of the position 2 hydroxy group of 4-diphosphocytidyl-2C-methyl-D-erythritol.</text>
</comment>
<gene>
    <name evidence="9 12" type="primary">ispE</name>
    <name evidence="12" type="ORF">GKC30_09660</name>
</gene>
<reference evidence="12 13" key="1">
    <citation type="submission" date="2019-11" db="EMBL/GenBank/DDBJ databases">
        <title>Pseudodesulfovibrio alkaliphilus, sp. nov., an alkaliphilic sulfate-reducing bacteria from mud volcano of Taman peninsula, Russia.</title>
        <authorList>
            <person name="Frolova A."/>
            <person name="Merkel A.Y."/>
            <person name="Slobodkin A.I."/>
        </authorList>
    </citation>
    <scope>NUCLEOTIDE SEQUENCE [LARGE SCALE GENOMIC DNA]</scope>
    <source>
        <strain evidence="12 13">F-1</strain>
    </source>
</reference>